<feature type="domain" description="Lunapark zinc ribbon" evidence="2">
    <location>
        <begin position="192"/>
        <end position="241"/>
    </location>
</feature>
<sequence length="277" mass="32457">MFRQVMGLFRAQSQESLIKQYTHDLASLTSKIHQLDQSLKKKDVGKAKWHKWCYLYGSSLLALFNAVLYLQLADKHFVIASLIVSVIVFVFLKWGIDKWYEFFTQRTLRKMDQLRAAHQEKLEALKQKTHFYSTNSLIQRFSSGEHQEEDAVTLMDEEMKTKYDELHKLRQELATFQKQENPQESQVQRDKWFDKVLDVIGGGDVKLESQVKSIVCGKCEKHAGSYRIAGLRLQYVCPLCNWRYDSEEKKDEPKHELVDIVENLNTDRTQQSNVTSK</sequence>
<keyword evidence="1" id="KW-1133">Transmembrane helix</keyword>
<dbReference type="InterPro" id="IPR019273">
    <property type="entry name" value="Lunapark_Znf"/>
</dbReference>
<evidence type="ECO:0000259" key="2">
    <source>
        <dbReference type="Pfam" id="PF10058"/>
    </source>
</evidence>
<feature type="transmembrane region" description="Helical" evidence="1">
    <location>
        <begin position="77"/>
        <end position="96"/>
    </location>
</feature>
<keyword evidence="1" id="KW-0472">Membrane</keyword>
<evidence type="ECO:0000256" key="1">
    <source>
        <dbReference type="SAM" id="Phobius"/>
    </source>
</evidence>
<evidence type="ECO:0000313" key="4">
    <source>
        <dbReference type="Proteomes" id="UP000189911"/>
    </source>
</evidence>
<gene>
    <name evidence="3" type="ORF">LANO_0B01178G</name>
</gene>
<name>A0A1G4IV37_9SACH</name>
<dbReference type="Proteomes" id="UP000189911">
    <property type="component" value="Chromosome B"/>
</dbReference>
<protein>
    <submittedName>
        <fullName evidence="3">LANO_0B01178g1_1</fullName>
    </submittedName>
</protein>
<accession>A0A1G4IV37</accession>
<feature type="transmembrane region" description="Helical" evidence="1">
    <location>
        <begin position="52"/>
        <end position="71"/>
    </location>
</feature>
<evidence type="ECO:0000313" key="3">
    <source>
        <dbReference type="EMBL" id="SCU80795.1"/>
    </source>
</evidence>
<dbReference type="Pfam" id="PF10058">
    <property type="entry name" value="Zn_ribbon_10"/>
    <property type="match status" value="1"/>
</dbReference>
<proteinExistence type="predicted"/>
<organism evidence="3 4">
    <name type="scientific">Lachancea nothofagi CBS 11611</name>
    <dbReference type="NCBI Taxonomy" id="1266666"/>
    <lineage>
        <taxon>Eukaryota</taxon>
        <taxon>Fungi</taxon>
        <taxon>Dikarya</taxon>
        <taxon>Ascomycota</taxon>
        <taxon>Saccharomycotina</taxon>
        <taxon>Saccharomycetes</taxon>
        <taxon>Saccharomycetales</taxon>
        <taxon>Saccharomycetaceae</taxon>
        <taxon>Lachancea</taxon>
    </lineage>
</organism>
<reference evidence="4" key="1">
    <citation type="submission" date="2016-03" db="EMBL/GenBank/DDBJ databases">
        <authorList>
            <person name="Devillers Hugo."/>
        </authorList>
    </citation>
    <scope>NUCLEOTIDE SEQUENCE [LARGE SCALE GENOMIC DNA]</scope>
</reference>
<keyword evidence="4" id="KW-1185">Reference proteome</keyword>
<dbReference type="OrthoDB" id="1725934at2759"/>
<dbReference type="EMBL" id="LT598450">
    <property type="protein sequence ID" value="SCU80795.1"/>
    <property type="molecule type" value="Genomic_DNA"/>
</dbReference>
<keyword evidence="1" id="KW-0812">Transmembrane</keyword>
<dbReference type="AlphaFoldDB" id="A0A1G4IV37"/>